<evidence type="ECO:0000313" key="2">
    <source>
        <dbReference type="EMBL" id="RWR50354.1"/>
    </source>
</evidence>
<feature type="region of interest" description="Disordered" evidence="1">
    <location>
        <begin position="100"/>
        <end position="137"/>
    </location>
</feature>
<dbReference type="Proteomes" id="UP000288071">
    <property type="component" value="Unassembled WGS sequence"/>
</dbReference>
<keyword evidence="3" id="KW-1185">Reference proteome</keyword>
<evidence type="ECO:0000313" key="3">
    <source>
        <dbReference type="Proteomes" id="UP000288071"/>
    </source>
</evidence>
<reference evidence="2" key="1">
    <citation type="submission" date="2019-01" db="EMBL/GenBank/DDBJ databases">
        <title>Sinorhodobacter populi sp. nov. isolated from the symptomatic bark tissue of Populus euramericana canker.</title>
        <authorList>
            <person name="Xu G."/>
        </authorList>
    </citation>
    <scope>NUCLEOTIDE SEQUENCE [LARGE SCALE GENOMIC DNA]</scope>
    <source>
        <strain evidence="2">CGMCC 1.12963</strain>
    </source>
</reference>
<feature type="compositionally biased region" description="Low complexity" evidence="1">
    <location>
        <begin position="121"/>
        <end position="137"/>
    </location>
</feature>
<comment type="caution">
    <text evidence="2">The sequence shown here is derived from an EMBL/GenBank/DDBJ whole genome shotgun (WGS) entry which is preliminary data.</text>
</comment>
<evidence type="ECO:0000256" key="1">
    <source>
        <dbReference type="SAM" id="MobiDB-lite"/>
    </source>
</evidence>
<sequence>MKTIVTFTRHWGRYNAGDTAGFEAKRAAELVRSGVAVEGAGRAKTGSVTLDIDVANLPEMQEAIAGIAAQAEVLAAREAELAKREADLVAREVALAETEAPIELVDPETGEVTAAPPPAAAPTEKGAPPAQGKAAKG</sequence>
<organism evidence="2 3">
    <name type="scientific">Paenirhodobacter huangdaonensis</name>
    <dbReference type="NCBI Taxonomy" id="2501515"/>
    <lineage>
        <taxon>Bacteria</taxon>
        <taxon>Pseudomonadati</taxon>
        <taxon>Pseudomonadota</taxon>
        <taxon>Alphaproteobacteria</taxon>
        <taxon>Rhodobacterales</taxon>
        <taxon>Rhodobacter group</taxon>
        <taxon>Paenirhodobacter</taxon>
    </lineage>
</organism>
<dbReference type="AlphaFoldDB" id="A0A3S4MFF3"/>
<gene>
    <name evidence="2" type="ORF">EOW66_15235</name>
</gene>
<name>A0A3S4MFF3_9RHOB</name>
<reference evidence="2" key="2">
    <citation type="submission" date="2019-01" db="EMBL/GenBank/DDBJ databases">
        <authorList>
            <person name="Li Y."/>
        </authorList>
    </citation>
    <scope>NUCLEOTIDE SEQUENCE [LARGE SCALE GENOMIC DNA]</scope>
    <source>
        <strain evidence="2">CGMCC 1.12963</strain>
    </source>
</reference>
<accession>A0A3S4MFF3</accession>
<proteinExistence type="predicted"/>
<dbReference type="RefSeq" id="WP_128157156.1">
    <property type="nucleotide sequence ID" value="NZ_JBHSOM010000008.1"/>
</dbReference>
<protein>
    <submittedName>
        <fullName evidence="2">Uncharacterized protein</fullName>
    </submittedName>
</protein>
<dbReference type="EMBL" id="SAVA01000009">
    <property type="protein sequence ID" value="RWR50354.1"/>
    <property type="molecule type" value="Genomic_DNA"/>
</dbReference>